<dbReference type="PRINTS" id="PR00385">
    <property type="entry name" value="P450"/>
</dbReference>
<evidence type="ECO:0000256" key="6">
    <source>
        <dbReference type="ARBA" id="ARBA00023004"/>
    </source>
</evidence>
<dbReference type="Pfam" id="PF00067">
    <property type="entry name" value="p450"/>
    <property type="match status" value="2"/>
</dbReference>
<keyword evidence="10" id="KW-0472">Membrane</keyword>
<dbReference type="GO" id="GO:0020037">
    <property type="term" value="F:heme binding"/>
    <property type="evidence" value="ECO:0007669"/>
    <property type="project" value="InterPro"/>
</dbReference>
<keyword evidence="10" id="KW-1133">Transmembrane helix</keyword>
<keyword evidence="6 8" id="KW-0408">Iron</keyword>
<dbReference type="GO" id="GO:0004497">
    <property type="term" value="F:monooxygenase activity"/>
    <property type="evidence" value="ECO:0007669"/>
    <property type="project" value="UniProtKB-KW"/>
</dbReference>
<dbReference type="InterPro" id="IPR017972">
    <property type="entry name" value="Cyt_P450_CS"/>
</dbReference>
<keyword evidence="5 9" id="KW-0560">Oxidoreductase</keyword>
<comment type="similarity">
    <text evidence="2 9">Belongs to the cytochrome P450 family.</text>
</comment>
<gene>
    <name evidence="11" type="ORF">BT96DRAFT_1102568</name>
</gene>
<protein>
    <submittedName>
        <fullName evidence="11">Cytochrome P450</fullName>
    </submittedName>
</protein>
<dbReference type="Gene3D" id="1.10.630.10">
    <property type="entry name" value="Cytochrome P450"/>
    <property type="match status" value="1"/>
</dbReference>
<evidence type="ECO:0000256" key="2">
    <source>
        <dbReference type="ARBA" id="ARBA00010617"/>
    </source>
</evidence>
<dbReference type="InterPro" id="IPR047146">
    <property type="entry name" value="Cyt_P450_E_CYP52_fungi"/>
</dbReference>
<name>A0A6A4HR96_9AGAR</name>
<dbReference type="GO" id="GO:0005506">
    <property type="term" value="F:iron ion binding"/>
    <property type="evidence" value="ECO:0007669"/>
    <property type="project" value="InterPro"/>
</dbReference>
<keyword evidence="7 9" id="KW-0503">Monooxygenase</keyword>
<sequence length="578" mass="65468">MLANIPPGIPFLVKRLPQLLFPPAVAFVLLHFARAAGYELSTWIATIFYIFSFPVVFTISLMYAAIDNRLAAARDGMEGRLNTIGPTFNPKLLFRDMLFTFEPSHIKALLATQARGFRKRCVSMFNSLLGSGVFAVDVDDSDASCRFHRSITRPFFTKDRVTHFDIFDRHADDAIAKMKARFKARMRCRFPGMCNDVVSRFTLDSATEFLFGHSIGTLSDPLPYPSSHTGTINFTTQTETFSARISRAFTDAQVATSRRGHLGAMWPLMEFWKDDVKETMQPVHEFLEPIMKEGVRRAKEAKSAQSEESKMGLAEEHETLLDHLMEYTDDPILLRDEILNLAVAGRDTTASLLTFTVYMLSQHPQILSRLREEILTAIGPSRRPTYDDLRDMKYLRAVLNETLRLYPPVQSNKRTTFPPIKPGDKPIFIPSGTVYALVTYWITLYSHRLFRCIYTVSVMHRREDLWGPDASTFDPDSISLRNPFIFLPFNAGPRICLGQQFAYNESSFFIVKLLQKFDTIDFQVNQTSLNSSTPSLDSTSAAAGSEKVADKVQIKSHLTMYIADGLWLKMGESAAEDI</sequence>
<evidence type="ECO:0000256" key="1">
    <source>
        <dbReference type="ARBA" id="ARBA00001971"/>
    </source>
</evidence>
<proteinExistence type="inferred from homology"/>
<dbReference type="PROSITE" id="PS00086">
    <property type="entry name" value="CYTOCHROME_P450"/>
    <property type="match status" value="1"/>
</dbReference>
<evidence type="ECO:0000256" key="8">
    <source>
        <dbReference type="PIRSR" id="PIRSR602401-1"/>
    </source>
</evidence>
<dbReference type="InterPro" id="IPR002401">
    <property type="entry name" value="Cyt_P450_E_grp-I"/>
</dbReference>
<keyword evidence="4 8" id="KW-0479">Metal-binding</keyword>
<accession>A0A6A4HR96</accession>
<dbReference type="EMBL" id="ML769469">
    <property type="protein sequence ID" value="KAE9399487.1"/>
    <property type="molecule type" value="Genomic_DNA"/>
</dbReference>
<evidence type="ECO:0000256" key="3">
    <source>
        <dbReference type="ARBA" id="ARBA00022617"/>
    </source>
</evidence>
<feature type="binding site" description="axial binding residue" evidence="8">
    <location>
        <position position="496"/>
    </location>
    <ligand>
        <name>heme</name>
        <dbReference type="ChEBI" id="CHEBI:30413"/>
    </ligand>
    <ligandPart>
        <name>Fe</name>
        <dbReference type="ChEBI" id="CHEBI:18248"/>
    </ligandPart>
</feature>
<evidence type="ECO:0000313" key="12">
    <source>
        <dbReference type="Proteomes" id="UP000799118"/>
    </source>
</evidence>
<dbReference type="PANTHER" id="PTHR24287">
    <property type="entry name" value="P450, PUTATIVE (EUROFUNG)-RELATED"/>
    <property type="match status" value="1"/>
</dbReference>
<dbReference type="Proteomes" id="UP000799118">
    <property type="component" value="Unassembled WGS sequence"/>
</dbReference>
<organism evidence="11 12">
    <name type="scientific">Gymnopus androsaceus JB14</name>
    <dbReference type="NCBI Taxonomy" id="1447944"/>
    <lineage>
        <taxon>Eukaryota</taxon>
        <taxon>Fungi</taxon>
        <taxon>Dikarya</taxon>
        <taxon>Basidiomycota</taxon>
        <taxon>Agaricomycotina</taxon>
        <taxon>Agaricomycetes</taxon>
        <taxon>Agaricomycetidae</taxon>
        <taxon>Agaricales</taxon>
        <taxon>Marasmiineae</taxon>
        <taxon>Omphalotaceae</taxon>
        <taxon>Gymnopus</taxon>
    </lineage>
</organism>
<keyword evidence="12" id="KW-1185">Reference proteome</keyword>
<evidence type="ECO:0000313" key="11">
    <source>
        <dbReference type="EMBL" id="KAE9399487.1"/>
    </source>
</evidence>
<dbReference type="InterPro" id="IPR036396">
    <property type="entry name" value="Cyt_P450_sf"/>
</dbReference>
<keyword evidence="10" id="KW-0812">Transmembrane</keyword>
<dbReference type="OrthoDB" id="1470350at2759"/>
<evidence type="ECO:0000256" key="9">
    <source>
        <dbReference type="RuleBase" id="RU000461"/>
    </source>
</evidence>
<comment type="cofactor">
    <cofactor evidence="1 8">
        <name>heme</name>
        <dbReference type="ChEBI" id="CHEBI:30413"/>
    </cofactor>
</comment>
<dbReference type="PANTHER" id="PTHR24287:SF1">
    <property type="entry name" value="P450, PUTATIVE (EUROFUNG)-RELATED"/>
    <property type="match status" value="1"/>
</dbReference>
<keyword evidence="3 8" id="KW-0349">Heme</keyword>
<dbReference type="InterPro" id="IPR001128">
    <property type="entry name" value="Cyt_P450"/>
</dbReference>
<evidence type="ECO:0000256" key="5">
    <source>
        <dbReference type="ARBA" id="ARBA00023002"/>
    </source>
</evidence>
<dbReference type="PRINTS" id="PR00463">
    <property type="entry name" value="EP450I"/>
</dbReference>
<evidence type="ECO:0000256" key="10">
    <source>
        <dbReference type="SAM" id="Phobius"/>
    </source>
</evidence>
<evidence type="ECO:0000256" key="7">
    <source>
        <dbReference type="ARBA" id="ARBA00023033"/>
    </source>
</evidence>
<dbReference type="GO" id="GO:0016705">
    <property type="term" value="F:oxidoreductase activity, acting on paired donors, with incorporation or reduction of molecular oxygen"/>
    <property type="evidence" value="ECO:0007669"/>
    <property type="project" value="InterPro"/>
</dbReference>
<dbReference type="AlphaFoldDB" id="A0A6A4HR96"/>
<evidence type="ECO:0000256" key="4">
    <source>
        <dbReference type="ARBA" id="ARBA00022723"/>
    </source>
</evidence>
<dbReference type="SUPFAM" id="SSF48264">
    <property type="entry name" value="Cytochrome P450"/>
    <property type="match status" value="1"/>
</dbReference>
<feature type="transmembrane region" description="Helical" evidence="10">
    <location>
        <begin position="45"/>
        <end position="66"/>
    </location>
</feature>
<reference evidence="11" key="1">
    <citation type="journal article" date="2019" name="Environ. Microbiol.">
        <title>Fungal ecological strategies reflected in gene transcription - a case study of two litter decomposers.</title>
        <authorList>
            <person name="Barbi F."/>
            <person name="Kohler A."/>
            <person name="Barry K."/>
            <person name="Baskaran P."/>
            <person name="Daum C."/>
            <person name="Fauchery L."/>
            <person name="Ihrmark K."/>
            <person name="Kuo A."/>
            <person name="LaButti K."/>
            <person name="Lipzen A."/>
            <person name="Morin E."/>
            <person name="Grigoriev I.V."/>
            <person name="Henrissat B."/>
            <person name="Lindahl B."/>
            <person name="Martin F."/>
        </authorList>
    </citation>
    <scope>NUCLEOTIDE SEQUENCE</scope>
    <source>
        <strain evidence="11">JB14</strain>
    </source>
</reference>